<evidence type="ECO:0000313" key="2">
    <source>
        <dbReference type="EMBL" id="NJQ04065.1"/>
    </source>
</evidence>
<organism evidence="2 3">
    <name type="scientific">Streptomyces lonarensis</name>
    <dbReference type="NCBI Taxonomy" id="700599"/>
    <lineage>
        <taxon>Bacteria</taxon>
        <taxon>Bacillati</taxon>
        <taxon>Actinomycetota</taxon>
        <taxon>Actinomycetes</taxon>
        <taxon>Kitasatosporales</taxon>
        <taxon>Streptomycetaceae</taxon>
        <taxon>Streptomyces</taxon>
    </lineage>
</organism>
<dbReference type="Proteomes" id="UP000578686">
    <property type="component" value="Unassembled WGS sequence"/>
</dbReference>
<gene>
    <name evidence="2" type="ORF">HCN56_00360</name>
</gene>
<dbReference type="InterPro" id="IPR036440">
    <property type="entry name" value="Peptidase_C15-like_sf"/>
</dbReference>
<feature type="region of interest" description="Disordered" evidence="1">
    <location>
        <begin position="1"/>
        <end position="38"/>
    </location>
</feature>
<protein>
    <submittedName>
        <fullName evidence="2">Pyroglutamyl peptidase</fullName>
    </submittedName>
</protein>
<keyword evidence="3" id="KW-1185">Reference proteome</keyword>
<dbReference type="SUPFAM" id="SSF53182">
    <property type="entry name" value="Pyrrolidone carboxyl peptidase (pyroglutamate aminopeptidase)"/>
    <property type="match status" value="1"/>
</dbReference>
<name>A0A7X6HX82_9ACTN</name>
<accession>A0A7X6HX82</accession>
<evidence type="ECO:0000313" key="3">
    <source>
        <dbReference type="Proteomes" id="UP000578686"/>
    </source>
</evidence>
<dbReference type="AlphaFoldDB" id="A0A7X6HX82"/>
<proteinExistence type="predicted"/>
<feature type="region of interest" description="Disordered" evidence="1">
    <location>
        <begin position="258"/>
        <end position="277"/>
    </location>
</feature>
<dbReference type="Gene3D" id="3.40.630.20">
    <property type="entry name" value="Peptidase C15, pyroglutamyl peptidase I-like"/>
    <property type="match status" value="1"/>
</dbReference>
<comment type="caution">
    <text evidence="2">The sequence shown here is derived from an EMBL/GenBank/DDBJ whole genome shotgun (WGS) entry which is preliminary data.</text>
</comment>
<reference evidence="2 3" key="1">
    <citation type="submission" date="2020-03" db="EMBL/GenBank/DDBJ databases">
        <title>Draft genome of Streptomyces sp. ventii, isolated from the Axial Seamount in the Pacific Ocean, and resequencing of the two type strains Streptomyces lonarensis strain NCL 716 and Streptomyces bohaiensis strain 11A07.</title>
        <authorList>
            <person name="Loughran R.M."/>
            <person name="Pfannmuller K.M."/>
            <person name="Wasson B.J."/>
            <person name="Deadmond M.C."/>
            <person name="Paddock B.E."/>
            <person name="Koyack M.J."/>
            <person name="Gallegos D.A."/>
            <person name="Mitchell E.A."/>
            <person name="Ushijima B."/>
            <person name="Saw J.H."/>
            <person name="Mcphail K.L."/>
            <person name="Videau P."/>
        </authorList>
    </citation>
    <scope>NUCLEOTIDE SEQUENCE [LARGE SCALE GENOMIC DNA]</scope>
    <source>
        <strain evidence="2 3">NCL716</strain>
    </source>
</reference>
<evidence type="ECO:0000256" key="1">
    <source>
        <dbReference type="SAM" id="MobiDB-lite"/>
    </source>
</evidence>
<dbReference type="EMBL" id="JAAVJD010000001">
    <property type="protein sequence ID" value="NJQ04065.1"/>
    <property type="molecule type" value="Genomic_DNA"/>
</dbReference>
<sequence length="419" mass="43465">MNFGNHGSSPRLVPPVPRKTPGGAVPAPSSEAQTAQPTIEEDRLTGAVPQRLIQHGGLAGAAPRLLAALADAGSASEASAVVSRHGRSLWREAIRRLREGDGDDRPLYWARLELARAVRGWRPDFPVDTGELLGVLGRESRGIGLNGLPAGPDRLRVVVTGFDPFGLDSDVRRGNPSGAAALALHGTVVRTDCGRSAHIEAVVLPVRWRDFTDGVVEQALRPYLEPGPRQVHLFMTVSQGRPGVFDIERHNAGWRGEGADNLKETAPGPVPPVPGADGVPNPPWTAGTLPHAEMAAAATGPHPVRGNPAVTEVPAGGGEPVVREAGPTAGSSARAGGGGDYLSNEVAYRATLLRDRVAAGVPGGHLHTPVLRFAEENASEASGRFTDGTLVGSRMDITAQIRSLLAVAAGTLPAGGAAD</sequence>